<sequence length="75" mass="8793">MFRLWLVALQARKHIYQQKNLMSHETDHGPQNAGFVGLIIADFSKAFWFLVLLIGFCELRLQCAVGRNIQWQLVY</sequence>
<keyword evidence="1" id="KW-1133">Transmembrane helix</keyword>
<name>A0A8T0Q6D1_PANVG</name>
<protein>
    <submittedName>
        <fullName evidence="2">Uncharacterized protein</fullName>
    </submittedName>
</protein>
<keyword evidence="1" id="KW-0472">Membrane</keyword>
<reference evidence="2" key="1">
    <citation type="submission" date="2020-05" db="EMBL/GenBank/DDBJ databases">
        <title>WGS assembly of Panicum virgatum.</title>
        <authorList>
            <person name="Lovell J.T."/>
            <person name="Jenkins J."/>
            <person name="Shu S."/>
            <person name="Juenger T.E."/>
            <person name="Schmutz J."/>
        </authorList>
    </citation>
    <scope>NUCLEOTIDE SEQUENCE</scope>
    <source>
        <strain evidence="2">AP13</strain>
    </source>
</reference>
<keyword evidence="1" id="KW-0812">Transmembrane</keyword>
<keyword evidence="3" id="KW-1185">Reference proteome</keyword>
<accession>A0A8T0Q6D1</accession>
<gene>
    <name evidence="2" type="ORF">PVAP13_7NG403225</name>
</gene>
<evidence type="ECO:0000313" key="2">
    <source>
        <dbReference type="EMBL" id="KAG2568708.1"/>
    </source>
</evidence>
<dbReference type="Proteomes" id="UP000823388">
    <property type="component" value="Chromosome 7N"/>
</dbReference>
<comment type="caution">
    <text evidence="2">The sequence shown here is derived from an EMBL/GenBank/DDBJ whole genome shotgun (WGS) entry which is preliminary data.</text>
</comment>
<proteinExistence type="predicted"/>
<dbReference type="EMBL" id="CM029050">
    <property type="protein sequence ID" value="KAG2568708.1"/>
    <property type="molecule type" value="Genomic_DNA"/>
</dbReference>
<organism evidence="2 3">
    <name type="scientific">Panicum virgatum</name>
    <name type="common">Blackwell switchgrass</name>
    <dbReference type="NCBI Taxonomy" id="38727"/>
    <lineage>
        <taxon>Eukaryota</taxon>
        <taxon>Viridiplantae</taxon>
        <taxon>Streptophyta</taxon>
        <taxon>Embryophyta</taxon>
        <taxon>Tracheophyta</taxon>
        <taxon>Spermatophyta</taxon>
        <taxon>Magnoliopsida</taxon>
        <taxon>Liliopsida</taxon>
        <taxon>Poales</taxon>
        <taxon>Poaceae</taxon>
        <taxon>PACMAD clade</taxon>
        <taxon>Panicoideae</taxon>
        <taxon>Panicodae</taxon>
        <taxon>Paniceae</taxon>
        <taxon>Panicinae</taxon>
        <taxon>Panicum</taxon>
        <taxon>Panicum sect. Hiantes</taxon>
    </lineage>
</organism>
<evidence type="ECO:0000313" key="3">
    <source>
        <dbReference type="Proteomes" id="UP000823388"/>
    </source>
</evidence>
<evidence type="ECO:0000256" key="1">
    <source>
        <dbReference type="SAM" id="Phobius"/>
    </source>
</evidence>
<dbReference type="AlphaFoldDB" id="A0A8T0Q6D1"/>
<feature type="transmembrane region" description="Helical" evidence="1">
    <location>
        <begin position="37"/>
        <end position="57"/>
    </location>
</feature>